<keyword evidence="3" id="KW-1185">Reference proteome</keyword>
<protein>
    <submittedName>
        <fullName evidence="2">Uncharacterized conserved protein, tellurite resistance protein B (TerB) family</fullName>
    </submittedName>
</protein>
<sequence length="145" mass="16278">MFEKISKILGLKGEDETGASGLELATAALLVQVSKADGEFTSDERDQLEECVKEHFDLTNREAAELLTRAERDQSDATCLYAFTRTIAKELDNDERQEIVRLLWRVAFADKHIDNFEENVLAKVSGLLGVSPQDRVRIKHEVEAG</sequence>
<name>A0A1G7E5V9_9PROT</name>
<proteinExistence type="predicted"/>
<dbReference type="STRING" id="637679.GCA_001550055_00076"/>
<organism evidence="2 3">
    <name type="scientific">Kordiimonas lacus</name>
    <dbReference type="NCBI Taxonomy" id="637679"/>
    <lineage>
        <taxon>Bacteria</taxon>
        <taxon>Pseudomonadati</taxon>
        <taxon>Pseudomonadota</taxon>
        <taxon>Alphaproteobacteria</taxon>
        <taxon>Kordiimonadales</taxon>
        <taxon>Kordiimonadaceae</taxon>
        <taxon>Kordiimonas</taxon>
    </lineage>
</organism>
<evidence type="ECO:0000313" key="3">
    <source>
        <dbReference type="Proteomes" id="UP000183685"/>
    </source>
</evidence>
<dbReference type="EMBL" id="FNAK01000008">
    <property type="protein sequence ID" value="SDE59061.1"/>
    <property type="molecule type" value="Genomic_DNA"/>
</dbReference>
<accession>A0A1G7E5V9</accession>
<dbReference type="CDD" id="cd07313">
    <property type="entry name" value="terB_like_2"/>
    <property type="match status" value="1"/>
</dbReference>
<feature type="domain" description="Co-chaperone DjlA N-terminal" evidence="1">
    <location>
        <begin position="23"/>
        <end position="139"/>
    </location>
</feature>
<reference evidence="2 3" key="1">
    <citation type="submission" date="2016-10" db="EMBL/GenBank/DDBJ databases">
        <authorList>
            <person name="de Groot N.N."/>
        </authorList>
    </citation>
    <scope>NUCLEOTIDE SEQUENCE [LARGE SCALE GENOMIC DNA]</scope>
    <source>
        <strain evidence="2 3">CGMCC 1.9109</strain>
    </source>
</reference>
<dbReference type="InterPro" id="IPR007791">
    <property type="entry name" value="DjlA_N"/>
</dbReference>
<gene>
    <name evidence="2" type="ORF">SAMN04488071_3297</name>
</gene>
<dbReference type="SUPFAM" id="SSF158682">
    <property type="entry name" value="TerB-like"/>
    <property type="match status" value="1"/>
</dbReference>
<dbReference type="AlphaFoldDB" id="A0A1G7E5V9"/>
<dbReference type="RefSeq" id="WP_068301101.1">
    <property type="nucleotide sequence ID" value="NZ_FNAK01000008.1"/>
</dbReference>
<dbReference type="Proteomes" id="UP000183685">
    <property type="component" value="Unassembled WGS sequence"/>
</dbReference>
<dbReference type="InterPro" id="IPR029024">
    <property type="entry name" value="TerB-like"/>
</dbReference>
<evidence type="ECO:0000259" key="1">
    <source>
        <dbReference type="Pfam" id="PF05099"/>
    </source>
</evidence>
<evidence type="ECO:0000313" key="2">
    <source>
        <dbReference type="EMBL" id="SDE59061.1"/>
    </source>
</evidence>
<dbReference type="Gene3D" id="1.10.3680.10">
    <property type="entry name" value="TerB-like"/>
    <property type="match status" value="1"/>
</dbReference>
<dbReference type="Pfam" id="PF05099">
    <property type="entry name" value="TerB"/>
    <property type="match status" value="1"/>
</dbReference>